<dbReference type="EMBL" id="JAZDWU010000012">
    <property type="protein sequence ID" value="KAK9984134.1"/>
    <property type="molecule type" value="Genomic_DNA"/>
</dbReference>
<evidence type="ECO:0000313" key="2">
    <source>
        <dbReference type="Proteomes" id="UP001459277"/>
    </source>
</evidence>
<name>A0AAW2BGK2_9ROSI</name>
<reference evidence="1 2" key="1">
    <citation type="submission" date="2024-01" db="EMBL/GenBank/DDBJ databases">
        <title>A telomere-to-telomere, gap-free genome of sweet tea (Lithocarpus litseifolius).</title>
        <authorList>
            <person name="Zhou J."/>
        </authorList>
    </citation>
    <scope>NUCLEOTIDE SEQUENCE [LARGE SCALE GENOMIC DNA]</scope>
    <source>
        <strain evidence="1">Zhou-2022a</strain>
        <tissue evidence="1">Leaf</tissue>
    </source>
</reference>
<sequence>MSKAGQSTDLCYKATEERYKTKEAYIILEPPNFGNQKFLTFEAVTPRSKVALRNLGSGMLNCVVISLEGKTMTPMICKVAWVAPLYV</sequence>
<gene>
    <name evidence="1" type="ORF">SO802_033659</name>
</gene>
<protein>
    <submittedName>
        <fullName evidence="1">Uncharacterized protein</fullName>
    </submittedName>
</protein>
<evidence type="ECO:0000313" key="1">
    <source>
        <dbReference type="EMBL" id="KAK9984134.1"/>
    </source>
</evidence>
<dbReference type="AlphaFoldDB" id="A0AAW2BGK2"/>
<accession>A0AAW2BGK2</accession>
<organism evidence="1 2">
    <name type="scientific">Lithocarpus litseifolius</name>
    <dbReference type="NCBI Taxonomy" id="425828"/>
    <lineage>
        <taxon>Eukaryota</taxon>
        <taxon>Viridiplantae</taxon>
        <taxon>Streptophyta</taxon>
        <taxon>Embryophyta</taxon>
        <taxon>Tracheophyta</taxon>
        <taxon>Spermatophyta</taxon>
        <taxon>Magnoliopsida</taxon>
        <taxon>eudicotyledons</taxon>
        <taxon>Gunneridae</taxon>
        <taxon>Pentapetalae</taxon>
        <taxon>rosids</taxon>
        <taxon>fabids</taxon>
        <taxon>Fagales</taxon>
        <taxon>Fagaceae</taxon>
        <taxon>Lithocarpus</taxon>
    </lineage>
</organism>
<proteinExistence type="predicted"/>
<dbReference type="Proteomes" id="UP001459277">
    <property type="component" value="Unassembled WGS sequence"/>
</dbReference>
<comment type="caution">
    <text evidence="1">The sequence shown here is derived from an EMBL/GenBank/DDBJ whole genome shotgun (WGS) entry which is preliminary data.</text>
</comment>
<keyword evidence="2" id="KW-1185">Reference proteome</keyword>